<dbReference type="SUPFAM" id="SSF55785">
    <property type="entry name" value="PYP-like sensor domain (PAS domain)"/>
    <property type="match status" value="1"/>
</dbReference>
<dbReference type="InterPro" id="IPR011598">
    <property type="entry name" value="bHLH_dom"/>
</dbReference>
<evidence type="ECO:0000256" key="1">
    <source>
        <dbReference type="SAM" id="Coils"/>
    </source>
</evidence>
<feature type="domain" description="BHLH" evidence="3">
    <location>
        <begin position="94"/>
        <end position="147"/>
    </location>
</feature>
<organism evidence="4">
    <name type="scientific">Grammatophora oceanica</name>
    <dbReference type="NCBI Taxonomy" id="210454"/>
    <lineage>
        <taxon>Eukaryota</taxon>
        <taxon>Sar</taxon>
        <taxon>Stramenopiles</taxon>
        <taxon>Ochrophyta</taxon>
        <taxon>Bacillariophyta</taxon>
        <taxon>Fragilariophyceae</taxon>
        <taxon>Fragilariophycidae</taxon>
        <taxon>Rhabdonematales</taxon>
        <taxon>Grammatophoraceae</taxon>
        <taxon>Grammatophora</taxon>
    </lineage>
</organism>
<dbReference type="Gene3D" id="4.10.280.10">
    <property type="entry name" value="Helix-loop-helix DNA-binding domain"/>
    <property type="match status" value="1"/>
</dbReference>
<dbReference type="InterPro" id="IPR036638">
    <property type="entry name" value="HLH_DNA-bd_sf"/>
</dbReference>
<dbReference type="Gene3D" id="3.30.450.20">
    <property type="entry name" value="PAS domain"/>
    <property type="match status" value="1"/>
</dbReference>
<dbReference type="InterPro" id="IPR035965">
    <property type="entry name" value="PAS-like_dom_sf"/>
</dbReference>
<accession>A0A7S1VS59</accession>
<feature type="compositionally biased region" description="Basic and acidic residues" evidence="2">
    <location>
        <begin position="20"/>
        <end position="29"/>
    </location>
</feature>
<sequence length="438" mass="47697">MMYGDELQSSASANGTNNVHGDDTMETSRNDSGGFGESTHNDPDEGDRFATQAVVSGEEASSRPSSRNSNRALVGGKRESKKPHQLLMLSEEKRRKEKKNQREKERAFRLSQQICSLKEVLVKSGVVDESATKSAVLAEAASYIQTLEEEKRQAQLQRNQSLRNVNERTTRMETPSRPYGFPVGAAATISQSVAAQSQPSFARLSSLSEEHSAAQQLAGLATMAMAAAPKRKTEQPLTATQSALNKATNAALHQAVITNPLLAARGAAMSASLEEHIRASEADYVTVFESCPFPMAIANLGGKFLDCNKLFRQCTGHANGEDLLAMTFFNLTHRQDLQVAFDSLSRMITSPLVALGLAPGNNLNGSSDTFTVMGTTPNKGLRIDAIKNAQGTLRCLCILLIDMRVACNESNREPQIKSLYESKLRTLEHKQPRQQAPK</sequence>
<feature type="region of interest" description="Disordered" evidence="2">
    <location>
        <begin position="1"/>
        <end position="106"/>
    </location>
</feature>
<dbReference type="EMBL" id="HBGK01049526">
    <property type="protein sequence ID" value="CAD9309414.1"/>
    <property type="molecule type" value="Transcribed_RNA"/>
</dbReference>
<dbReference type="AlphaFoldDB" id="A0A7S1VS59"/>
<proteinExistence type="predicted"/>
<feature type="coiled-coil region" evidence="1">
    <location>
        <begin position="137"/>
        <end position="164"/>
    </location>
</feature>
<evidence type="ECO:0000313" key="4">
    <source>
        <dbReference type="EMBL" id="CAD9309414.1"/>
    </source>
</evidence>
<feature type="compositionally biased region" description="Basic and acidic residues" evidence="2">
    <location>
        <begin position="39"/>
        <end position="48"/>
    </location>
</feature>
<reference evidence="4" key="1">
    <citation type="submission" date="2021-01" db="EMBL/GenBank/DDBJ databases">
        <authorList>
            <person name="Corre E."/>
            <person name="Pelletier E."/>
            <person name="Niang G."/>
            <person name="Scheremetjew M."/>
            <person name="Finn R."/>
            <person name="Kale V."/>
            <person name="Holt S."/>
            <person name="Cochrane G."/>
            <person name="Meng A."/>
            <person name="Brown T."/>
            <person name="Cohen L."/>
        </authorList>
    </citation>
    <scope>NUCLEOTIDE SEQUENCE</scope>
    <source>
        <strain evidence="4">CCMP 410</strain>
    </source>
</reference>
<evidence type="ECO:0000256" key="2">
    <source>
        <dbReference type="SAM" id="MobiDB-lite"/>
    </source>
</evidence>
<feature type="compositionally biased region" description="Polar residues" evidence="2">
    <location>
        <begin position="7"/>
        <end position="19"/>
    </location>
</feature>
<feature type="compositionally biased region" description="Basic and acidic residues" evidence="2">
    <location>
        <begin position="90"/>
        <end position="106"/>
    </location>
</feature>
<evidence type="ECO:0000259" key="3">
    <source>
        <dbReference type="PROSITE" id="PS50888"/>
    </source>
</evidence>
<dbReference type="SMART" id="SM00091">
    <property type="entry name" value="PAS"/>
    <property type="match status" value="1"/>
</dbReference>
<dbReference type="SUPFAM" id="SSF47459">
    <property type="entry name" value="HLH, helix-loop-helix DNA-binding domain"/>
    <property type="match status" value="1"/>
</dbReference>
<dbReference type="PROSITE" id="PS50888">
    <property type="entry name" value="BHLH"/>
    <property type="match status" value="1"/>
</dbReference>
<name>A0A7S1VS59_9STRA</name>
<dbReference type="InterPro" id="IPR000014">
    <property type="entry name" value="PAS"/>
</dbReference>
<dbReference type="GO" id="GO:0046983">
    <property type="term" value="F:protein dimerization activity"/>
    <property type="evidence" value="ECO:0007669"/>
    <property type="project" value="InterPro"/>
</dbReference>
<gene>
    <name evidence="4" type="ORF">GOCE00092_LOCUS25992</name>
</gene>
<dbReference type="NCBIfam" id="TIGR00229">
    <property type="entry name" value="sensory_box"/>
    <property type="match status" value="1"/>
</dbReference>
<protein>
    <recommendedName>
        <fullName evidence="3">BHLH domain-containing protein</fullName>
    </recommendedName>
</protein>
<dbReference type="Pfam" id="PF00010">
    <property type="entry name" value="HLH"/>
    <property type="match status" value="1"/>
</dbReference>
<keyword evidence="1" id="KW-0175">Coiled coil</keyword>
<feature type="compositionally biased region" description="Low complexity" evidence="2">
    <location>
        <begin position="62"/>
        <end position="71"/>
    </location>
</feature>